<evidence type="ECO:0000313" key="2">
    <source>
        <dbReference type="Proteomes" id="UP001525890"/>
    </source>
</evidence>
<sequence>MKFLHKILIGASVGAITIGGINHPINVMPCQLLSPGAKQMCELATIPDTAAAAKSGFVFAGTLTAIGMGLFAIKKFRSGGNHNLIGDRTASWNENCLVGHHKLNPDSFGSATNVGELYAQQLMQRLAQPLPVKSEFRWNWLIYGAVGIASAIAISNPTTLQTIAQTPIVKPTVNAIHQVTYRTPPAIADVAKNMDSIAALAIGHAEGNMTASGQYTSLIHGHIDPSLIGGRRVLNQGWCSNYGRGGTLEEANKGCLERTQSRVNLIASRMEKHGLPPEQHFELFLNILDLWNQASPRVSDVAPKVAGDLHKKGLRGEDLILTTRVESFRDETTGQLSAGGLFNICSNPRNQAHDFVKSYPHKSEQWRFACIRWDQNRRATAIRNVLKYRGYLR</sequence>
<accession>A0ABT2MZS9</accession>
<gene>
    <name evidence="1" type="ORF">NG799_28470</name>
</gene>
<proteinExistence type="predicted"/>
<organism evidence="1 2">
    <name type="scientific">Laspinema palackyanum D2a</name>
    <dbReference type="NCBI Taxonomy" id="2953684"/>
    <lineage>
        <taxon>Bacteria</taxon>
        <taxon>Bacillati</taxon>
        <taxon>Cyanobacteriota</taxon>
        <taxon>Cyanophyceae</taxon>
        <taxon>Oscillatoriophycideae</taxon>
        <taxon>Oscillatoriales</taxon>
        <taxon>Laspinemataceae</taxon>
        <taxon>Laspinema</taxon>
        <taxon>Laspinema palackyanum</taxon>
    </lineage>
</organism>
<name>A0ABT2MZS9_9CYAN</name>
<keyword evidence="2" id="KW-1185">Reference proteome</keyword>
<comment type="caution">
    <text evidence="1">The sequence shown here is derived from an EMBL/GenBank/DDBJ whole genome shotgun (WGS) entry which is preliminary data.</text>
</comment>
<dbReference type="EMBL" id="JAMXFF010000084">
    <property type="protein sequence ID" value="MCT7970256.1"/>
    <property type="molecule type" value="Genomic_DNA"/>
</dbReference>
<evidence type="ECO:0000313" key="1">
    <source>
        <dbReference type="EMBL" id="MCT7970256.1"/>
    </source>
</evidence>
<protein>
    <submittedName>
        <fullName evidence="1">Uncharacterized protein</fullName>
    </submittedName>
</protein>
<dbReference type="Proteomes" id="UP001525890">
    <property type="component" value="Unassembled WGS sequence"/>
</dbReference>
<reference evidence="1 2" key="1">
    <citation type="journal article" date="2022" name="Front. Microbiol.">
        <title>High genomic differentiation and limited gene flow indicate recent cryptic speciation within the genus Laspinema (cyanobacteria).</title>
        <authorList>
            <person name="Stanojkovic A."/>
            <person name="Skoupy S."/>
            <person name="Skaloud P."/>
            <person name="Dvorak P."/>
        </authorList>
    </citation>
    <scope>NUCLEOTIDE SEQUENCE [LARGE SCALE GENOMIC DNA]</scope>
    <source>
        <strain evidence="1 2">D2a</strain>
    </source>
</reference>